<evidence type="ECO:0000259" key="3">
    <source>
        <dbReference type="Pfam" id="PF01464"/>
    </source>
</evidence>
<protein>
    <recommendedName>
        <fullName evidence="3">Transglycosylase SLT domain-containing protein</fullName>
    </recommendedName>
</protein>
<feature type="domain" description="Transglycosylase SLT" evidence="3">
    <location>
        <begin position="14"/>
        <end position="68"/>
    </location>
</feature>
<evidence type="ECO:0000256" key="2">
    <source>
        <dbReference type="SAM" id="MobiDB-lite"/>
    </source>
</evidence>
<dbReference type="EMBL" id="JAVDRL010000009">
    <property type="protein sequence ID" value="MDR6532450.1"/>
    <property type="molecule type" value="Genomic_DNA"/>
</dbReference>
<accession>A0ABU1N1X8</accession>
<dbReference type="InterPro" id="IPR008258">
    <property type="entry name" value="Transglycosylase_SLT_dom_1"/>
</dbReference>
<organism evidence="4 5">
    <name type="scientific">Caulobacter rhizosphaerae</name>
    <dbReference type="NCBI Taxonomy" id="2010972"/>
    <lineage>
        <taxon>Bacteria</taxon>
        <taxon>Pseudomonadati</taxon>
        <taxon>Pseudomonadota</taxon>
        <taxon>Alphaproteobacteria</taxon>
        <taxon>Caulobacterales</taxon>
        <taxon>Caulobacteraceae</taxon>
        <taxon>Caulobacter</taxon>
    </lineage>
</organism>
<keyword evidence="5" id="KW-1185">Reference proteome</keyword>
<comment type="caution">
    <text evidence="4">The sequence shown here is derived from an EMBL/GenBank/DDBJ whole genome shotgun (WGS) entry which is preliminary data.</text>
</comment>
<dbReference type="SUPFAM" id="SSF53955">
    <property type="entry name" value="Lysozyme-like"/>
    <property type="match status" value="1"/>
</dbReference>
<sequence>MANVTSIRSVVESAIQRASSATGVDFTFLMGTAKRESGYNPAAKARTSSASGLFQFVDQTWLSTLKKHGAKYGYARYADLIQQGSDGRYRVAGDEARKTVLGLKLDPHAASLMAGELASDHASYLRGRVGRSPTAGELYAAHFLGPQGSARLIEAVGNSPGASAAALFPDAAAANRSIFYREGRPATVSEVYANLTRTAGGGAVSDPAPATRPDTSDTDQGFVQYATGRRLERIQQQQELVSLILRGPQDADSGFSFASGGGSSAQRMTSSMFSSEMLRVLSDASDGSRSKR</sequence>
<dbReference type="Proteomes" id="UP001262754">
    <property type="component" value="Unassembled WGS sequence"/>
</dbReference>
<dbReference type="Gene3D" id="1.10.530.10">
    <property type="match status" value="1"/>
</dbReference>
<proteinExistence type="inferred from homology"/>
<evidence type="ECO:0000313" key="5">
    <source>
        <dbReference type="Proteomes" id="UP001262754"/>
    </source>
</evidence>
<gene>
    <name evidence="4" type="ORF">J2800_003208</name>
</gene>
<name>A0ABU1N1X8_9CAUL</name>
<dbReference type="Pfam" id="PF01464">
    <property type="entry name" value="SLT"/>
    <property type="match status" value="1"/>
</dbReference>
<feature type="region of interest" description="Disordered" evidence="2">
    <location>
        <begin position="199"/>
        <end position="220"/>
    </location>
</feature>
<evidence type="ECO:0000256" key="1">
    <source>
        <dbReference type="ARBA" id="ARBA00009387"/>
    </source>
</evidence>
<comment type="similarity">
    <text evidence="1">Belongs to the virb1 family.</text>
</comment>
<evidence type="ECO:0000313" key="4">
    <source>
        <dbReference type="EMBL" id="MDR6532450.1"/>
    </source>
</evidence>
<reference evidence="4 5" key="1">
    <citation type="submission" date="2023-07" db="EMBL/GenBank/DDBJ databases">
        <title>Sorghum-associated microbial communities from plants grown in Nebraska, USA.</title>
        <authorList>
            <person name="Schachtman D."/>
        </authorList>
    </citation>
    <scope>NUCLEOTIDE SEQUENCE [LARGE SCALE GENOMIC DNA]</scope>
    <source>
        <strain evidence="4 5">DS2154</strain>
    </source>
</reference>
<dbReference type="RefSeq" id="WP_056757906.1">
    <property type="nucleotide sequence ID" value="NZ_JAVDRL010000009.1"/>
</dbReference>
<dbReference type="InterPro" id="IPR023346">
    <property type="entry name" value="Lysozyme-like_dom_sf"/>
</dbReference>
<dbReference type="CDD" id="cd00442">
    <property type="entry name" value="Lyz-like"/>
    <property type="match status" value="1"/>
</dbReference>